<feature type="domain" description="Cyclophilin-like" evidence="2">
    <location>
        <begin position="53"/>
        <end position="164"/>
    </location>
</feature>
<protein>
    <submittedName>
        <fullName evidence="3">Cyclophilin-like fold protein</fullName>
    </submittedName>
</protein>
<dbReference type="SUPFAM" id="SSF50891">
    <property type="entry name" value="Cyclophilin-like"/>
    <property type="match status" value="1"/>
</dbReference>
<dbReference type="RefSeq" id="WP_315606281.1">
    <property type="nucleotide sequence ID" value="NZ_CP130318.1"/>
</dbReference>
<dbReference type="InterPro" id="IPR029000">
    <property type="entry name" value="Cyclophilin-like_dom_sf"/>
</dbReference>
<dbReference type="Proteomes" id="UP001305702">
    <property type="component" value="Chromosome"/>
</dbReference>
<dbReference type="Gene3D" id="2.40.100.20">
    <property type="match status" value="1"/>
</dbReference>
<evidence type="ECO:0000313" key="3">
    <source>
        <dbReference type="EMBL" id="WNQ12504.1"/>
    </source>
</evidence>
<reference evidence="3 4" key="1">
    <citation type="submission" date="2022-02" db="EMBL/GenBank/DDBJ databases">
        <title>Paenibacillus sp. MBLB1776 Whole Genome Shotgun Sequencing.</title>
        <authorList>
            <person name="Hwang C.Y."/>
            <person name="Cho E.-S."/>
            <person name="Seo M.-J."/>
        </authorList>
    </citation>
    <scope>NUCLEOTIDE SEQUENCE [LARGE SCALE GENOMIC DNA]</scope>
    <source>
        <strain evidence="3 4">MBLB1776</strain>
    </source>
</reference>
<gene>
    <name evidence="3" type="ORF">MJA45_05585</name>
</gene>
<feature type="signal peptide" evidence="1">
    <location>
        <begin position="1"/>
        <end position="18"/>
    </location>
</feature>
<dbReference type="EMBL" id="CP130318">
    <property type="protein sequence ID" value="WNQ12504.1"/>
    <property type="molecule type" value="Genomic_DNA"/>
</dbReference>
<organism evidence="3 4">
    <name type="scientific">Paenibacillus aurantius</name>
    <dbReference type="NCBI Taxonomy" id="2918900"/>
    <lineage>
        <taxon>Bacteria</taxon>
        <taxon>Bacillati</taxon>
        <taxon>Bacillota</taxon>
        <taxon>Bacilli</taxon>
        <taxon>Bacillales</taxon>
        <taxon>Paenibacillaceae</taxon>
        <taxon>Paenibacillus</taxon>
    </lineage>
</organism>
<dbReference type="AlphaFoldDB" id="A0AA96LEC5"/>
<proteinExistence type="predicted"/>
<keyword evidence="1" id="KW-0732">Signal</keyword>
<dbReference type="PROSITE" id="PS51257">
    <property type="entry name" value="PROKAR_LIPOPROTEIN"/>
    <property type="match status" value="1"/>
</dbReference>
<dbReference type="Pfam" id="PF18050">
    <property type="entry name" value="Cyclophil_like2"/>
    <property type="match status" value="1"/>
</dbReference>
<evidence type="ECO:0000259" key="2">
    <source>
        <dbReference type="Pfam" id="PF18050"/>
    </source>
</evidence>
<name>A0AA96LEC5_9BACL</name>
<sequence length="167" mass="18570">MIKGLDLLLALVMVASLAACGGKEESSFQANQPSASSNPDNQSAKEVRIKLIMNPDEFIVKMYDNPTSRDFLSRLPLTLTFKEFGGFEKLTILEKELSTEDAPPGSDPEVGDLGYYAPWKDVNLYYKDWSYSSGLVKLGKIESGLEEFTKKLQDTKGDFTVTIQKID</sequence>
<evidence type="ECO:0000256" key="1">
    <source>
        <dbReference type="SAM" id="SignalP"/>
    </source>
</evidence>
<dbReference type="KEGG" id="paun:MJA45_05585"/>
<evidence type="ECO:0000313" key="4">
    <source>
        <dbReference type="Proteomes" id="UP001305702"/>
    </source>
</evidence>
<feature type="chain" id="PRO_5041736343" evidence="1">
    <location>
        <begin position="19"/>
        <end position="167"/>
    </location>
</feature>
<accession>A0AA96LEC5</accession>
<keyword evidence="4" id="KW-1185">Reference proteome</keyword>
<dbReference type="InterPro" id="IPR041183">
    <property type="entry name" value="Cyclophilin-like"/>
</dbReference>